<keyword evidence="2" id="KW-0964">Secreted</keyword>
<comment type="caution">
    <text evidence="6">Lacks conserved residue(s) required for the propagation of feature annotation.</text>
</comment>
<dbReference type="EMBL" id="JBHFQA010000013">
    <property type="protein sequence ID" value="KAL2088687.1"/>
    <property type="molecule type" value="Genomic_DNA"/>
</dbReference>
<evidence type="ECO:0000313" key="11">
    <source>
        <dbReference type="Proteomes" id="UP001591681"/>
    </source>
</evidence>
<evidence type="ECO:0000256" key="1">
    <source>
        <dbReference type="ARBA" id="ARBA00004613"/>
    </source>
</evidence>
<dbReference type="PROSITE" id="PS51162">
    <property type="entry name" value="THYROGLOBULIN_1_2"/>
    <property type="match status" value="1"/>
</dbReference>
<feature type="disulfide bond" evidence="5">
    <location>
        <begin position="144"/>
        <end position="161"/>
    </location>
</feature>
<keyword evidence="11" id="KW-1185">Reference proteome</keyword>
<dbReference type="InterPro" id="IPR000716">
    <property type="entry name" value="Thyroglobulin_1"/>
</dbReference>
<dbReference type="SMART" id="SM00211">
    <property type="entry name" value="TY"/>
    <property type="match status" value="1"/>
</dbReference>
<evidence type="ECO:0000256" key="7">
    <source>
        <dbReference type="SAM" id="MobiDB-lite"/>
    </source>
</evidence>
<keyword evidence="3" id="KW-0677">Repeat</keyword>
<keyword evidence="8" id="KW-1133">Transmembrane helix</keyword>
<keyword evidence="8" id="KW-0472">Membrane</keyword>
<reference evidence="10 11" key="1">
    <citation type="submission" date="2024-09" db="EMBL/GenBank/DDBJ databases">
        <title>A chromosome-level genome assembly of Gray's grenadier anchovy, Coilia grayii.</title>
        <authorList>
            <person name="Fu Z."/>
        </authorList>
    </citation>
    <scope>NUCLEOTIDE SEQUENCE [LARGE SCALE GENOMIC DNA]</scope>
    <source>
        <strain evidence="10">G4</strain>
        <tissue evidence="10">Muscle</tissue>
    </source>
</reference>
<dbReference type="CDD" id="cd00191">
    <property type="entry name" value="TY"/>
    <property type="match status" value="1"/>
</dbReference>
<dbReference type="InterPro" id="IPR051950">
    <property type="entry name" value="Dev_reg/Prot_inhib"/>
</dbReference>
<gene>
    <name evidence="10" type="ORF">ACEWY4_015586</name>
</gene>
<sequence length="202" mass="21895">MADDNNSQREVLIDHAPSAEVITPGPRRGSSKGLKLAALTVLACLLLAGQAVTTYVLLSQRQHISALEDGTNTLRRQMGQRSTVSGGAARVMQAPIGMPLLKDFSESSEQTPQARRIPLTKLRTAIKSDSEPTPAGASTLDTKCNLQAQGSVHPGLYRPQCDAEGHYLPLQCWHATGYCWCVDQDGREVPGTRKRFSRPSCQ</sequence>
<feature type="disulfide bond" evidence="5 6">
    <location>
        <begin position="172"/>
        <end position="179"/>
    </location>
</feature>
<evidence type="ECO:0000256" key="8">
    <source>
        <dbReference type="SAM" id="Phobius"/>
    </source>
</evidence>
<dbReference type="GO" id="GO:0005576">
    <property type="term" value="C:extracellular region"/>
    <property type="evidence" value="ECO:0007669"/>
    <property type="project" value="UniProtKB-SubCell"/>
</dbReference>
<name>A0ABD1JNJ2_9TELE</name>
<dbReference type="InterPro" id="IPR015386">
    <property type="entry name" value="MHC_II-assoc_invar/CLIP_MHC-bd"/>
</dbReference>
<evidence type="ECO:0000256" key="3">
    <source>
        <dbReference type="ARBA" id="ARBA00022737"/>
    </source>
</evidence>
<evidence type="ECO:0000313" key="10">
    <source>
        <dbReference type="EMBL" id="KAL2088687.1"/>
    </source>
</evidence>
<evidence type="ECO:0000256" key="5">
    <source>
        <dbReference type="PIRSR" id="PIRSR001992-1"/>
    </source>
</evidence>
<dbReference type="PANTHER" id="PTHR12352">
    <property type="entry name" value="SECRETED MODULAR CALCIUM-BINDING PROTEIN"/>
    <property type="match status" value="1"/>
</dbReference>
<dbReference type="PIRSF" id="PIRSF001992">
    <property type="entry name" value="CD74_antigen"/>
    <property type="match status" value="1"/>
</dbReference>
<keyword evidence="8" id="KW-0812">Transmembrane</keyword>
<protein>
    <recommendedName>
        <fullName evidence="9">Thyroglobulin type-1 domain-containing protein</fullName>
    </recommendedName>
</protein>
<keyword evidence="4 5" id="KW-1015">Disulfide bond</keyword>
<feature type="region of interest" description="Disordered" evidence="7">
    <location>
        <begin position="1"/>
        <end position="31"/>
    </location>
</feature>
<dbReference type="SUPFAM" id="SSF57610">
    <property type="entry name" value="Thyroglobulin type-1 domain"/>
    <property type="match status" value="1"/>
</dbReference>
<evidence type="ECO:0000256" key="4">
    <source>
        <dbReference type="ARBA" id="ARBA00023157"/>
    </source>
</evidence>
<organism evidence="10 11">
    <name type="scientific">Coilia grayii</name>
    <name type="common">Gray's grenadier anchovy</name>
    <dbReference type="NCBI Taxonomy" id="363190"/>
    <lineage>
        <taxon>Eukaryota</taxon>
        <taxon>Metazoa</taxon>
        <taxon>Chordata</taxon>
        <taxon>Craniata</taxon>
        <taxon>Vertebrata</taxon>
        <taxon>Euteleostomi</taxon>
        <taxon>Actinopterygii</taxon>
        <taxon>Neopterygii</taxon>
        <taxon>Teleostei</taxon>
        <taxon>Clupei</taxon>
        <taxon>Clupeiformes</taxon>
        <taxon>Clupeoidei</taxon>
        <taxon>Engraulidae</taxon>
        <taxon>Coilinae</taxon>
        <taxon>Coilia</taxon>
    </lineage>
</organism>
<accession>A0ABD1JNJ2</accession>
<comment type="subcellular location">
    <subcellularLocation>
        <location evidence="1">Secreted</location>
    </subcellularLocation>
</comment>
<feature type="disulfide bond" evidence="5 6">
    <location>
        <begin position="181"/>
        <end position="201"/>
    </location>
</feature>
<feature type="transmembrane region" description="Helical" evidence="8">
    <location>
        <begin position="36"/>
        <end position="58"/>
    </location>
</feature>
<feature type="domain" description="Thyroglobulin type-1" evidence="9">
    <location>
        <begin position="141"/>
        <end position="201"/>
    </location>
</feature>
<evidence type="ECO:0000256" key="6">
    <source>
        <dbReference type="PROSITE-ProRule" id="PRU00500"/>
    </source>
</evidence>
<dbReference type="Pfam" id="PF00086">
    <property type="entry name" value="Thyroglobulin_1"/>
    <property type="match status" value="1"/>
</dbReference>
<evidence type="ECO:0000259" key="9">
    <source>
        <dbReference type="PROSITE" id="PS51162"/>
    </source>
</evidence>
<dbReference type="AlphaFoldDB" id="A0ABD1JNJ2"/>
<proteinExistence type="predicted"/>
<dbReference type="InterPro" id="IPR043530">
    <property type="entry name" value="CD74_antigen"/>
</dbReference>
<dbReference type="Gene3D" id="4.10.800.10">
    <property type="entry name" value="Thyroglobulin type-1"/>
    <property type="match status" value="1"/>
</dbReference>
<dbReference type="PROSITE" id="PS00484">
    <property type="entry name" value="THYROGLOBULIN_1_1"/>
    <property type="match status" value="1"/>
</dbReference>
<evidence type="ECO:0000256" key="2">
    <source>
        <dbReference type="ARBA" id="ARBA00022525"/>
    </source>
</evidence>
<dbReference type="Proteomes" id="UP001591681">
    <property type="component" value="Unassembled WGS sequence"/>
</dbReference>
<comment type="caution">
    <text evidence="10">The sequence shown here is derived from an EMBL/GenBank/DDBJ whole genome shotgun (WGS) entry which is preliminary data.</text>
</comment>
<dbReference type="Pfam" id="PF09307">
    <property type="entry name" value="MHC2-interact"/>
    <property type="match status" value="1"/>
</dbReference>
<dbReference type="InterPro" id="IPR036857">
    <property type="entry name" value="Thyroglobulin_1_sf"/>
</dbReference>
<dbReference type="PANTHER" id="PTHR12352:SF3">
    <property type="entry name" value="NIDOGEN-2"/>
    <property type="match status" value="1"/>
</dbReference>